<dbReference type="GO" id="GO:0005524">
    <property type="term" value="F:ATP binding"/>
    <property type="evidence" value="ECO:0007669"/>
    <property type="project" value="UniProtKB-KW"/>
</dbReference>
<protein>
    <recommendedName>
        <fullName evidence="2">receptor protein-tyrosine kinase</fullName>
        <ecNumber evidence="2">2.7.10.1</ecNumber>
    </recommendedName>
</protein>
<sequence>MVSSCVFIMCFFSMLIGLEAQEIFEAPYIKRETDTHLYKMAGDTAKFRCLLDGNPKPHIQWYDEDDHLLETVGRTTVKQTTLTISNLEGEDRGRYRCQGSNDFGVIEISFTLEVTERSGVLLTRPSILDFNNKLAIVGRNVSFECNVTSDTSPKIILLTNCEEYLTMEQAFPNRHTIINKTYRSGLRTVYSSITTIHNVAFVDAGVYRCVAGNLLGISSKNATLTVVEDSASAELSLLEHLISKQDIPLADLIIKLLKFKCDHE</sequence>
<keyword evidence="5" id="KW-0812">Transmembrane</keyword>
<dbReference type="InterPro" id="IPR013098">
    <property type="entry name" value="Ig_I-set"/>
</dbReference>
<dbReference type="InterPro" id="IPR003599">
    <property type="entry name" value="Ig_sub"/>
</dbReference>
<dbReference type="SMART" id="SM00408">
    <property type="entry name" value="IGc2"/>
    <property type="match status" value="2"/>
</dbReference>
<dbReference type="Proteomes" id="UP000694845">
    <property type="component" value="Unplaced"/>
</dbReference>
<keyword evidence="17" id="KW-0393">Immunoglobulin domain</keyword>
<evidence type="ECO:0000256" key="6">
    <source>
        <dbReference type="ARBA" id="ARBA00022729"/>
    </source>
</evidence>
<keyword evidence="12" id="KW-0472">Membrane</keyword>
<keyword evidence="4" id="KW-0808">Transferase</keyword>
<dbReference type="SMART" id="SM00409">
    <property type="entry name" value="IG"/>
    <property type="match status" value="2"/>
</dbReference>
<evidence type="ECO:0000256" key="4">
    <source>
        <dbReference type="ARBA" id="ARBA00022679"/>
    </source>
</evidence>
<dbReference type="Pfam" id="PF07679">
    <property type="entry name" value="I-set"/>
    <property type="match status" value="1"/>
</dbReference>
<evidence type="ECO:0000256" key="11">
    <source>
        <dbReference type="ARBA" id="ARBA00022989"/>
    </source>
</evidence>
<evidence type="ECO:0000256" key="7">
    <source>
        <dbReference type="ARBA" id="ARBA00022737"/>
    </source>
</evidence>
<evidence type="ECO:0000256" key="14">
    <source>
        <dbReference type="ARBA" id="ARBA00023157"/>
    </source>
</evidence>
<feature type="signal peptide" evidence="18">
    <location>
        <begin position="1"/>
        <end position="20"/>
    </location>
</feature>
<evidence type="ECO:0000256" key="15">
    <source>
        <dbReference type="ARBA" id="ARBA00023170"/>
    </source>
</evidence>
<dbReference type="InterPro" id="IPR013783">
    <property type="entry name" value="Ig-like_fold"/>
</dbReference>
<dbReference type="GeneID" id="110973877"/>
<keyword evidence="16" id="KW-0325">Glycoprotein</keyword>
<keyword evidence="13" id="KW-0829">Tyrosine-protein kinase</keyword>
<feature type="chain" id="PRO_5033980831" description="receptor protein-tyrosine kinase" evidence="18">
    <location>
        <begin position="21"/>
        <end position="264"/>
    </location>
</feature>
<evidence type="ECO:0000256" key="9">
    <source>
        <dbReference type="ARBA" id="ARBA00022777"/>
    </source>
</evidence>
<dbReference type="SUPFAM" id="SSF48726">
    <property type="entry name" value="Immunoglobulin"/>
    <property type="match status" value="2"/>
</dbReference>
<dbReference type="FunFam" id="2.60.40.10:FF:000032">
    <property type="entry name" value="palladin isoform X1"/>
    <property type="match status" value="1"/>
</dbReference>
<accession>A0A8B7XKT6</accession>
<name>A0A8B7XKT6_ACAPL</name>
<evidence type="ECO:0000256" key="17">
    <source>
        <dbReference type="ARBA" id="ARBA00023319"/>
    </source>
</evidence>
<dbReference type="PANTHER" id="PTHR12231">
    <property type="entry name" value="CTX-RELATED TYPE I TRANSMEMBRANE PROTEIN"/>
    <property type="match status" value="1"/>
</dbReference>
<dbReference type="GO" id="GO:0004714">
    <property type="term" value="F:transmembrane receptor protein tyrosine kinase activity"/>
    <property type="evidence" value="ECO:0007669"/>
    <property type="project" value="UniProtKB-EC"/>
</dbReference>
<evidence type="ECO:0000256" key="12">
    <source>
        <dbReference type="ARBA" id="ARBA00023136"/>
    </source>
</evidence>
<dbReference type="Gene3D" id="2.60.40.10">
    <property type="entry name" value="Immunoglobulins"/>
    <property type="match status" value="2"/>
</dbReference>
<evidence type="ECO:0000256" key="2">
    <source>
        <dbReference type="ARBA" id="ARBA00011902"/>
    </source>
</evidence>
<evidence type="ECO:0000256" key="5">
    <source>
        <dbReference type="ARBA" id="ARBA00022692"/>
    </source>
</evidence>
<gene>
    <name evidence="21" type="primary">LOC110973877</name>
</gene>
<keyword evidence="6 18" id="KW-0732">Signal</keyword>
<keyword evidence="8" id="KW-0547">Nucleotide-binding</keyword>
<keyword evidence="3" id="KW-0597">Phosphoprotein</keyword>
<dbReference type="InterPro" id="IPR051170">
    <property type="entry name" value="Neural/epithelial_adhesion"/>
</dbReference>
<dbReference type="InterPro" id="IPR036179">
    <property type="entry name" value="Ig-like_dom_sf"/>
</dbReference>
<proteinExistence type="predicted"/>
<dbReference type="Pfam" id="PF13927">
    <property type="entry name" value="Ig_3"/>
    <property type="match status" value="1"/>
</dbReference>
<keyword evidence="9" id="KW-0418">Kinase</keyword>
<evidence type="ECO:0000256" key="13">
    <source>
        <dbReference type="ARBA" id="ARBA00023137"/>
    </source>
</evidence>
<dbReference type="FunFam" id="2.60.40.10:FF:000020">
    <property type="entry name" value="Fibroblast growth factor receptor"/>
    <property type="match status" value="1"/>
</dbReference>
<evidence type="ECO:0000256" key="10">
    <source>
        <dbReference type="ARBA" id="ARBA00022840"/>
    </source>
</evidence>
<evidence type="ECO:0000256" key="8">
    <source>
        <dbReference type="ARBA" id="ARBA00022741"/>
    </source>
</evidence>
<dbReference type="PROSITE" id="PS50835">
    <property type="entry name" value="IG_LIKE"/>
    <property type="match status" value="2"/>
</dbReference>
<evidence type="ECO:0000313" key="20">
    <source>
        <dbReference type="Proteomes" id="UP000694845"/>
    </source>
</evidence>
<keyword evidence="11" id="KW-1133">Transmembrane helix</keyword>
<evidence type="ECO:0000256" key="18">
    <source>
        <dbReference type="SAM" id="SignalP"/>
    </source>
</evidence>
<feature type="domain" description="Ig-like" evidence="19">
    <location>
        <begin position="125"/>
        <end position="225"/>
    </location>
</feature>
<evidence type="ECO:0000256" key="1">
    <source>
        <dbReference type="ARBA" id="ARBA00004167"/>
    </source>
</evidence>
<keyword evidence="15" id="KW-0675">Receptor</keyword>
<evidence type="ECO:0000256" key="3">
    <source>
        <dbReference type="ARBA" id="ARBA00022553"/>
    </source>
</evidence>
<dbReference type="OrthoDB" id="1295045at2759"/>
<dbReference type="CTD" id="56910"/>
<keyword evidence="14" id="KW-1015">Disulfide bond</keyword>
<dbReference type="PANTHER" id="PTHR12231:SF253">
    <property type="entry name" value="DPR-INTERACTING PROTEIN ETA, ISOFORM B-RELATED"/>
    <property type="match status" value="1"/>
</dbReference>
<feature type="domain" description="Ig-like" evidence="19">
    <location>
        <begin position="27"/>
        <end position="115"/>
    </location>
</feature>
<keyword evidence="20" id="KW-1185">Reference proteome</keyword>
<dbReference type="RefSeq" id="XP_022080767.1">
    <property type="nucleotide sequence ID" value="XM_022225075.1"/>
</dbReference>
<dbReference type="InterPro" id="IPR003598">
    <property type="entry name" value="Ig_sub2"/>
</dbReference>
<keyword evidence="7" id="KW-0677">Repeat</keyword>
<dbReference type="AlphaFoldDB" id="A0A8B7XKT6"/>
<keyword evidence="10" id="KW-0067">ATP-binding</keyword>
<evidence type="ECO:0000313" key="21">
    <source>
        <dbReference type="RefSeq" id="XP_022080767.1"/>
    </source>
</evidence>
<comment type="subcellular location">
    <subcellularLocation>
        <location evidence="1">Membrane</location>
        <topology evidence="1">Single-pass membrane protein</topology>
    </subcellularLocation>
</comment>
<dbReference type="InterPro" id="IPR007110">
    <property type="entry name" value="Ig-like_dom"/>
</dbReference>
<dbReference type="GO" id="GO:0016020">
    <property type="term" value="C:membrane"/>
    <property type="evidence" value="ECO:0007669"/>
    <property type="project" value="UniProtKB-SubCell"/>
</dbReference>
<organism evidence="20 21">
    <name type="scientific">Acanthaster planci</name>
    <name type="common">Crown-of-thorns starfish</name>
    <dbReference type="NCBI Taxonomy" id="133434"/>
    <lineage>
        <taxon>Eukaryota</taxon>
        <taxon>Metazoa</taxon>
        <taxon>Echinodermata</taxon>
        <taxon>Eleutherozoa</taxon>
        <taxon>Asterozoa</taxon>
        <taxon>Asteroidea</taxon>
        <taxon>Valvatacea</taxon>
        <taxon>Valvatida</taxon>
        <taxon>Acanthasteridae</taxon>
        <taxon>Acanthaster</taxon>
    </lineage>
</organism>
<reference evidence="21" key="1">
    <citation type="submission" date="2025-08" db="UniProtKB">
        <authorList>
            <consortium name="RefSeq"/>
        </authorList>
    </citation>
    <scope>IDENTIFICATION</scope>
</reference>
<dbReference type="EC" id="2.7.10.1" evidence="2"/>
<evidence type="ECO:0000256" key="16">
    <source>
        <dbReference type="ARBA" id="ARBA00023180"/>
    </source>
</evidence>
<evidence type="ECO:0000259" key="19">
    <source>
        <dbReference type="PROSITE" id="PS50835"/>
    </source>
</evidence>